<reference evidence="1" key="1">
    <citation type="journal article" date="2020" name="Microbiol. Resour. Announc.">
        <title>Complete Genome Sequence of Novel Psychrotolerant Legionella Strain TUM19329, Isolated from Antarctic Lake Sediment.</title>
        <authorList>
            <person name="Shimada S."/>
            <person name="Nakai R."/>
            <person name="Aoki K."/>
            <person name="Shimoeda N."/>
            <person name="Ohno G."/>
            <person name="Miyazaki Y."/>
            <person name="Kudoh S."/>
            <person name="Imura S."/>
            <person name="Watanabe K."/>
            <person name="Ishii Y."/>
            <person name="Tateda K."/>
        </authorList>
    </citation>
    <scope>NUCLEOTIDE SEQUENCE [LARGE SCALE GENOMIC DNA]</scope>
    <source>
        <strain evidence="1">TUM19329</strain>
    </source>
</reference>
<accession>A0A6F8T256</accession>
<protein>
    <submittedName>
        <fullName evidence="1">Uncharacterized protein</fullName>
    </submittedName>
</protein>
<evidence type="ECO:0000313" key="1">
    <source>
        <dbReference type="EMBL" id="BCA94745.1"/>
    </source>
</evidence>
<dbReference type="Proteomes" id="UP000502894">
    <property type="component" value="Chromosome"/>
</dbReference>
<dbReference type="KEGG" id="lant:TUM19329_11060"/>
<dbReference type="EMBL" id="AP022839">
    <property type="protein sequence ID" value="BCA94745.1"/>
    <property type="molecule type" value="Genomic_DNA"/>
</dbReference>
<evidence type="ECO:0000313" key="2">
    <source>
        <dbReference type="Proteomes" id="UP000502894"/>
    </source>
</evidence>
<sequence>MLQGDVVEKIDDFGLFYKSIVKSNKNLSRHSLSPVINNKIRFNLKIREECAHFTKPD</sequence>
<organism evidence="1 2">
    <name type="scientific">Legionella antarctica</name>
    <dbReference type="NCBI Taxonomy" id="2708020"/>
    <lineage>
        <taxon>Bacteria</taxon>
        <taxon>Pseudomonadati</taxon>
        <taxon>Pseudomonadota</taxon>
        <taxon>Gammaproteobacteria</taxon>
        <taxon>Legionellales</taxon>
        <taxon>Legionellaceae</taxon>
        <taxon>Legionella</taxon>
    </lineage>
</organism>
<proteinExistence type="predicted"/>
<name>A0A6F8T256_9GAMM</name>
<dbReference type="AlphaFoldDB" id="A0A6F8T256"/>
<keyword evidence="2" id="KW-1185">Reference proteome</keyword>
<gene>
    <name evidence="1" type="ORF">TUM19329_11060</name>
</gene>